<dbReference type="AlphaFoldDB" id="A0A7G9ZBB5"/>
<keyword evidence="1" id="KW-0732">Signal</keyword>
<dbReference type="Gene3D" id="2.130.10.130">
    <property type="entry name" value="Integrin alpha, N-terminal"/>
    <property type="match status" value="2"/>
</dbReference>
<proteinExistence type="predicted"/>
<sequence length="341" mass="36584">MRKQFTVAIIALLFLAVLTVTTVMSVPAKEHRDFRFTGNITQLWDEPHAGANWTNAFSVRDLNGDDKADVLVLTSSYNEATGTETATVIAKRGSDGEHLWEEPVTGTAGTNIFAFAAGDLDGDKNEDVLVLISTIESEIDSGDFEVPTLPLFPLPIPSATTKTETVIAKRGSDGKHIWNESVSGTAPNLIVSAGDLGEDETGDVLVMMTTRELDMTTFTTNTAARLMAKRGCDGEPLWEEHVNGTGSIPPSALLAGDLDGDGKDDVLVQMSSTERDMTLGTITTTATLIAKRGYDGKRIWTTESDGPIWVGSAGEDLNGDEIADVLLGSHDQVYALGYREE</sequence>
<dbReference type="InterPro" id="IPR028994">
    <property type="entry name" value="Integrin_alpha_N"/>
</dbReference>
<evidence type="ECO:0008006" key="3">
    <source>
        <dbReference type="Google" id="ProtNLM"/>
    </source>
</evidence>
<dbReference type="EMBL" id="MT631691">
    <property type="protein sequence ID" value="QNO57549.1"/>
    <property type="molecule type" value="Genomic_DNA"/>
</dbReference>
<evidence type="ECO:0000313" key="2">
    <source>
        <dbReference type="EMBL" id="QNO57549.1"/>
    </source>
</evidence>
<reference evidence="2" key="1">
    <citation type="submission" date="2020-06" db="EMBL/GenBank/DDBJ databases">
        <title>Unique genomic features of the anaerobic methanotrophic archaea.</title>
        <authorList>
            <person name="Chadwick G.L."/>
            <person name="Skennerton C.T."/>
            <person name="Laso-Perez R."/>
            <person name="Leu A.O."/>
            <person name="Speth D.R."/>
            <person name="Yu H."/>
            <person name="Morgan-Lang C."/>
            <person name="Hatzenpichler R."/>
            <person name="Goudeau D."/>
            <person name="Malmstrom R."/>
            <person name="Brazelton W.J."/>
            <person name="Woyke T."/>
            <person name="Hallam S.J."/>
            <person name="Tyson G.W."/>
            <person name="Wegener G."/>
            <person name="Boetius A."/>
            <person name="Orphan V."/>
        </authorList>
    </citation>
    <scope>NUCLEOTIDE SEQUENCE</scope>
</reference>
<name>A0A7G9ZBB5_9EURY</name>
<dbReference type="Pfam" id="PF13517">
    <property type="entry name" value="FG-GAP_3"/>
    <property type="match status" value="1"/>
</dbReference>
<dbReference type="PANTHER" id="PTHR44103:SF1">
    <property type="entry name" value="PROPROTEIN CONVERTASE P"/>
    <property type="match status" value="1"/>
</dbReference>
<gene>
    <name evidence="2" type="ORF">PKDJNKLE_00035</name>
</gene>
<evidence type="ECO:0000256" key="1">
    <source>
        <dbReference type="ARBA" id="ARBA00022729"/>
    </source>
</evidence>
<organism evidence="2">
    <name type="scientific">Candidatus Methanophaga sp. ANME-1 ERB7</name>
    <dbReference type="NCBI Taxonomy" id="2759913"/>
    <lineage>
        <taxon>Archaea</taxon>
        <taxon>Methanobacteriati</taxon>
        <taxon>Methanobacteriota</taxon>
        <taxon>Stenosarchaea group</taxon>
        <taxon>Methanomicrobia</taxon>
        <taxon>Candidatus Methanophagales</taxon>
        <taxon>Candidatus Methanophagaceae</taxon>
        <taxon>Candidatus Methanophaga</taxon>
    </lineage>
</organism>
<dbReference type="PANTHER" id="PTHR44103">
    <property type="entry name" value="PROPROTEIN CONVERTASE P"/>
    <property type="match status" value="1"/>
</dbReference>
<protein>
    <recommendedName>
        <fullName evidence="3">FG-GAP repeat protein</fullName>
    </recommendedName>
</protein>
<accession>A0A7G9ZBB5</accession>
<dbReference type="InterPro" id="IPR013517">
    <property type="entry name" value="FG-GAP"/>
</dbReference>
<dbReference type="SUPFAM" id="SSF69318">
    <property type="entry name" value="Integrin alpha N-terminal domain"/>
    <property type="match status" value="1"/>
</dbReference>